<feature type="site" description="Transition state stabilizer" evidence="16">
    <location>
        <position position="520"/>
    </location>
</feature>
<dbReference type="GO" id="GO:0005737">
    <property type="term" value="C:cytoplasm"/>
    <property type="evidence" value="ECO:0007669"/>
    <property type="project" value="TreeGrafter"/>
</dbReference>
<dbReference type="SUPFAM" id="SSF55486">
    <property type="entry name" value="Metalloproteases ('zincins'), catalytic domain"/>
    <property type="match status" value="1"/>
</dbReference>
<evidence type="ECO:0000256" key="5">
    <source>
        <dbReference type="ARBA" id="ARBA00022692"/>
    </source>
</evidence>
<keyword evidence="10 18" id="KW-1133">Transmembrane helix</keyword>
<dbReference type="GO" id="GO:0008270">
    <property type="term" value="F:zinc ion binding"/>
    <property type="evidence" value="ECO:0007669"/>
    <property type="project" value="InterPro"/>
</dbReference>
<keyword evidence="7" id="KW-0378">Hydrolase</keyword>
<dbReference type="Pfam" id="PF11838">
    <property type="entry name" value="ERAP1_C"/>
    <property type="match status" value="1"/>
</dbReference>
<name>A0A139AQP3_GONPJ</name>
<dbReference type="OMA" id="EETEYMP"/>
<dbReference type="PRINTS" id="PR00756">
    <property type="entry name" value="ALADIPTASE"/>
</dbReference>
<evidence type="ECO:0000256" key="10">
    <source>
        <dbReference type="ARBA" id="ARBA00022989"/>
    </source>
</evidence>
<evidence type="ECO:0000256" key="12">
    <source>
        <dbReference type="ARBA" id="ARBA00023136"/>
    </source>
</evidence>
<dbReference type="AlphaFoldDB" id="A0A139AQP3"/>
<dbReference type="SUPFAM" id="SSF63737">
    <property type="entry name" value="Leukotriene A4 hydrolase N-terminal domain"/>
    <property type="match status" value="1"/>
</dbReference>
<comment type="subcellular location">
    <subcellularLocation>
        <location evidence="1">Membrane</location>
        <topology evidence="1">Single-pass type II membrane protein</topology>
    </subcellularLocation>
</comment>
<keyword evidence="8 15" id="KW-0862">Zinc</keyword>
<evidence type="ECO:0000256" key="9">
    <source>
        <dbReference type="ARBA" id="ARBA00022968"/>
    </source>
</evidence>
<keyword evidence="3" id="KW-0031">Aminopeptidase</keyword>
<reference evidence="22 23" key="1">
    <citation type="journal article" date="2015" name="Genome Biol. Evol.">
        <title>Phylogenomic analyses indicate that early fungi evolved digesting cell walls of algal ancestors of land plants.</title>
        <authorList>
            <person name="Chang Y."/>
            <person name="Wang S."/>
            <person name="Sekimoto S."/>
            <person name="Aerts A.L."/>
            <person name="Choi C."/>
            <person name="Clum A."/>
            <person name="LaButti K.M."/>
            <person name="Lindquist E.A."/>
            <person name="Yee Ngan C."/>
            <person name="Ohm R.A."/>
            <person name="Salamov A.A."/>
            <person name="Grigoriev I.V."/>
            <person name="Spatafora J.W."/>
            <person name="Berbee M.L."/>
        </authorList>
    </citation>
    <scope>NUCLEOTIDE SEQUENCE [LARGE SCALE GENOMIC DNA]</scope>
    <source>
        <strain evidence="22 23">JEL478</strain>
    </source>
</reference>
<comment type="similarity">
    <text evidence="2">Belongs to the peptidase M1 family.</text>
</comment>
<dbReference type="EMBL" id="KQ965740">
    <property type="protein sequence ID" value="KXS19056.1"/>
    <property type="molecule type" value="Genomic_DNA"/>
</dbReference>
<dbReference type="Proteomes" id="UP000070544">
    <property type="component" value="Unassembled WGS sequence"/>
</dbReference>
<dbReference type="PANTHER" id="PTHR11533:SF299">
    <property type="entry name" value="AMINOPEPTIDASE"/>
    <property type="match status" value="1"/>
</dbReference>
<dbReference type="GO" id="GO:0016020">
    <property type="term" value="C:membrane"/>
    <property type="evidence" value="ECO:0007669"/>
    <property type="project" value="UniProtKB-SubCell"/>
</dbReference>
<comment type="cofactor">
    <cofactor evidence="15">
        <name>Zn(2+)</name>
        <dbReference type="ChEBI" id="CHEBI:29105"/>
    </cofactor>
    <text evidence="15">Binds 1 zinc ion per subunit.</text>
</comment>
<evidence type="ECO:0000256" key="2">
    <source>
        <dbReference type="ARBA" id="ARBA00010136"/>
    </source>
</evidence>
<keyword evidence="4" id="KW-0645">Protease</keyword>
<dbReference type="PANTHER" id="PTHR11533">
    <property type="entry name" value="PROTEASE M1 ZINC METALLOPROTEASE"/>
    <property type="match status" value="1"/>
</dbReference>
<evidence type="ECO:0000256" key="11">
    <source>
        <dbReference type="ARBA" id="ARBA00023049"/>
    </source>
</evidence>
<feature type="region of interest" description="Disordered" evidence="17">
    <location>
        <begin position="1"/>
        <end position="55"/>
    </location>
</feature>
<evidence type="ECO:0000256" key="4">
    <source>
        <dbReference type="ARBA" id="ARBA00022670"/>
    </source>
</evidence>
<feature type="binding site" evidence="15">
    <location>
        <position position="434"/>
    </location>
    <ligand>
        <name>Zn(2+)</name>
        <dbReference type="ChEBI" id="CHEBI:29105"/>
        <note>catalytic</note>
    </ligand>
</feature>
<dbReference type="Gene3D" id="2.60.40.1730">
    <property type="entry name" value="tricorn interacting facor f3 domain"/>
    <property type="match status" value="1"/>
</dbReference>
<evidence type="ECO:0000256" key="16">
    <source>
        <dbReference type="PIRSR" id="PIRSR634016-4"/>
    </source>
</evidence>
<gene>
    <name evidence="22" type="ORF">M427DRAFT_67604</name>
</gene>
<feature type="binding site" evidence="15">
    <location>
        <position position="430"/>
    </location>
    <ligand>
        <name>Zn(2+)</name>
        <dbReference type="ChEBI" id="CHEBI:29105"/>
        <note>catalytic</note>
    </ligand>
</feature>
<feature type="binding site" evidence="15">
    <location>
        <position position="453"/>
    </location>
    <ligand>
        <name>Zn(2+)</name>
        <dbReference type="ChEBI" id="CHEBI:29105"/>
        <note>catalytic</note>
    </ligand>
</feature>
<feature type="domain" description="Aminopeptidase N-like N-terminal" evidence="21">
    <location>
        <begin position="119"/>
        <end position="323"/>
    </location>
</feature>
<keyword evidence="13" id="KW-0325">Glycoprotein</keyword>
<dbReference type="InterPro" id="IPR014782">
    <property type="entry name" value="Peptidase_M1_dom"/>
</dbReference>
<evidence type="ECO:0000256" key="1">
    <source>
        <dbReference type="ARBA" id="ARBA00004606"/>
    </source>
</evidence>
<evidence type="ECO:0000259" key="19">
    <source>
        <dbReference type="Pfam" id="PF01433"/>
    </source>
</evidence>
<evidence type="ECO:0000256" key="15">
    <source>
        <dbReference type="PIRSR" id="PIRSR634016-3"/>
    </source>
</evidence>
<dbReference type="GO" id="GO:0042277">
    <property type="term" value="F:peptide binding"/>
    <property type="evidence" value="ECO:0007669"/>
    <property type="project" value="TreeGrafter"/>
</dbReference>
<feature type="compositionally biased region" description="Acidic residues" evidence="17">
    <location>
        <begin position="41"/>
        <end position="54"/>
    </location>
</feature>
<sequence>MPTTSDPSEASETTGLLGGTPDATSNSRRVWSLGHPRPSLEDVEDEGPEGEPEEGLWPTIRKVATRRAYRQVRIVIVLVAMAVGLLIAGSIVIFRKAKAMSAHRRPLWSRLRLPSSVIPLHYDLDFYTDLKNFEFGGTATIQLTTLEETDVIVLNTNSLQLSDAELTTWSGADRVAAQAGSSWESPLFNQTIVHNSQIAFKLAALLPEGANATIRLKYKGNLTDSLKGYYRSSYIDDNGNKRWLASTQFESTDARAAFPCFDEPAFKATFSVSMHVEKPYHAISNMPVLSVSDYIPGNGQSALRKGAWKTYTFQESPRMSTYLVAFVTSEFEYIETLTPRGTKIRAYTQPNHTAQAQYALDVARDVLPYYEAMYGIPFPLPKMDMIAVPDFAAGAMENWGLVTYRDTALLYDPQLSSASDKERVAVVVAHEFAHMWTGDLVTMQWWDDLWLNEGFADFIEHIGTDAAARASGENWRMQDQAIVDAQVPAFDTDSSAFTHPVAASVVDPVEIDALFDDISYAKGSSLIRMLRAWVNDLGGDKGGVGDVPDRDYFFSRMHEYLSSHAFHNARTSELWEAMDPTGSFGVNATMSTWTDQPGHPVVTVNWTSATTFTVQQQRYTLSHINGVRPGGQLWTIPFTFEIFDAEGRLIQSSKTLLLSGSEPVEIQVSTSSIPISASGSLVLKANVGQTGFYRVVYPSSTFSSIAKNPSAFSLSPADRTSLVLDVFGASLGGRDDNVEGMFDFLTSLLAKENDVIVWWATFSRLTFAFSRNGAWNLHPGLFRLQKWTAKIVKPLVDTVGWTEGGEPNHLRSLLRAQVLAVAVAAGEPSTVAAARKLFKDLRGPNPPTLSPEVLDVIYGAEVLYGGEEAYEFVFDLYRKATFATERQRLIRALAKTPDPPLISRNLHLIFSDEVRLQDKGLVLSVTASSSLTATLLVWDFMKDNWSLFSSLGGSGLGNRIGQIVATITEQLPSEASVLDVERWWKQALPGGKEFCDTFSNDEACTRKLPPGTAIFVQKGAEKARARIEWVRRYGDRLDSWLRDLKF</sequence>
<keyword evidence="23" id="KW-1185">Reference proteome</keyword>
<keyword evidence="9" id="KW-0735">Signal-anchor</keyword>
<dbReference type="OrthoDB" id="10031169at2759"/>
<dbReference type="Pfam" id="PF01433">
    <property type="entry name" value="Peptidase_M1"/>
    <property type="match status" value="1"/>
</dbReference>
<evidence type="ECO:0000256" key="8">
    <source>
        <dbReference type="ARBA" id="ARBA00022833"/>
    </source>
</evidence>
<evidence type="ECO:0000256" key="18">
    <source>
        <dbReference type="SAM" id="Phobius"/>
    </source>
</evidence>
<evidence type="ECO:0000256" key="7">
    <source>
        <dbReference type="ARBA" id="ARBA00022801"/>
    </source>
</evidence>
<feature type="active site" description="Proton acceptor" evidence="14">
    <location>
        <position position="431"/>
    </location>
</feature>
<evidence type="ECO:0000313" key="22">
    <source>
        <dbReference type="EMBL" id="KXS19056.1"/>
    </source>
</evidence>
<dbReference type="Gene3D" id="1.10.390.10">
    <property type="entry name" value="Neutral Protease Domain 2"/>
    <property type="match status" value="1"/>
</dbReference>
<dbReference type="GO" id="GO:0006508">
    <property type="term" value="P:proteolysis"/>
    <property type="evidence" value="ECO:0007669"/>
    <property type="project" value="UniProtKB-KW"/>
</dbReference>
<dbReference type="Gene3D" id="2.60.40.1910">
    <property type="match status" value="1"/>
</dbReference>
<dbReference type="Pfam" id="PF17900">
    <property type="entry name" value="Peptidase_M1_N"/>
    <property type="match status" value="1"/>
</dbReference>
<evidence type="ECO:0000256" key="6">
    <source>
        <dbReference type="ARBA" id="ARBA00022723"/>
    </source>
</evidence>
<evidence type="ECO:0000259" key="20">
    <source>
        <dbReference type="Pfam" id="PF11838"/>
    </source>
</evidence>
<dbReference type="FunFam" id="2.60.40.1730:FF:000012">
    <property type="entry name" value="Aminopeptidase N"/>
    <property type="match status" value="1"/>
</dbReference>
<evidence type="ECO:0000256" key="14">
    <source>
        <dbReference type="PIRSR" id="PIRSR634016-1"/>
    </source>
</evidence>
<evidence type="ECO:0000256" key="13">
    <source>
        <dbReference type="ARBA" id="ARBA00023180"/>
    </source>
</evidence>
<keyword evidence="5 18" id="KW-0812">Transmembrane</keyword>
<dbReference type="GO" id="GO:0043171">
    <property type="term" value="P:peptide catabolic process"/>
    <property type="evidence" value="ECO:0007669"/>
    <property type="project" value="TreeGrafter"/>
</dbReference>
<keyword evidence="11" id="KW-0482">Metalloprotease</keyword>
<dbReference type="InterPro" id="IPR042097">
    <property type="entry name" value="Aminopeptidase_N-like_N_sf"/>
</dbReference>
<dbReference type="InterPro" id="IPR034016">
    <property type="entry name" value="M1_APN-typ"/>
</dbReference>
<dbReference type="InterPro" id="IPR024571">
    <property type="entry name" value="ERAP1-like_C_dom"/>
</dbReference>
<dbReference type="InterPro" id="IPR027268">
    <property type="entry name" value="Peptidase_M4/M1_CTD_sf"/>
</dbReference>
<dbReference type="GO" id="GO:0070006">
    <property type="term" value="F:metalloaminopeptidase activity"/>
    <property type="evidence" value="ECO:0007669"/>
    <property type="project" value="TreeGrafter"/>
</dbReference>
<feature type="transmembrane region" description="Helical" evidence="18">
    <location>
        <begin position="74"/>
        <end position="94"/>
    </location>
</feature>
<evidence type="ECO:0000256" key="17">
    <source>
        <dbReference type="SAM" id="MobiDB-lite"/>
    </source>
</evidence>
<evidence type="ECO:0000256" key="3">
    <source>
        <dbReference type="ARBA" id="ARBA00022438"/>
    </source>
</evidence>
<dbReference type="InterPro" id="IPR045357">
    <property type="entry name" value="Aminopeptidase_N-like_N"/>
</dbReference>
<dbReference type="CDD" id="cd09601">
    <property type="entry name" value="M1_APN-Q_like"/>
    <property type="match status" value="1"/>
</dbReference>
<keyword evidence="6 15" id="KW-0479">Metal-binding</keyword>
<dbReference type="GO" id="GO:0005615">
    <property type="term" value="C:extracellular space"/>
    <property type="evidence" value="ECO:0007669"/>
    <property type="project" value="TreeGrafter"/>
</dbReference>
<feature type="domain" description="ERAP1-like C-terminal" evidence="20">
    <location>
        <begin position="683"/>
        <end position="987"/>
    </location>
</feature>
<dbReference type="STRING" id="1344416.A0A139AQP3"/>
<accession>A0A139AQP3</accession>
<dbReference type="InterPro" id="IPR050344">
    <property type="entry name" value="Peptidase_M1_aminopeptidases"/>
</dbReference>
<keyword evidence="12 18" id="KW-0472">Membrane</keyword>
<protein>
    <recommendedName>
        <fullName evidence="24">Aminopeptidase</fullName>
    </recommendedName>
</protein>
<proteinExistence type="inferred from homology"/>
<organism evidence="22 23">
    <name type="scientific">Gonapodya prolifera (strain JEL478)</name>
    <name type="common">Monoblepharis prolifera</name>
    <dbReference type="NCBI Taxonomy" id="1344416"/>
    <lineage>
        <taxon>Eukaryota</taxon>
        <taxon>Fungi</taxon>
        <taxon>Fungi incertae sedis</taxon>
        <taxon>Chytridiomycota</taxon>
        <taxon>Chytridiomycota incertae sedis</taxon>
        <taxon>Monoblepharidomycetes</taxon>
        <taxon>Monoblepharidales</taxon>
        <taxon>Gonapodyaceae</taxon>
        <taxon>Gonapodya</taxon>
    </lineage>
</organism>
<evidence type="ECO:0000313" key="23">
    <source>
        <dbReference type="Proteomes" id="UP000070544"/>
    </source>
</evidence>
<dbReference type="Gene3D" id="1.25.50.20">
    <property type="match status" value="1"/>
</dbReference>
<dbReference type="FunFam" id="1.10.390.10:FF:000006">
    <property type="entry name" value="Puromycin-sensitive aminopeptidase"/>
    <property type="match status" value="1"/>
</dbReference>
<feature type="compositionally biased region" description="Polar residues" evidence="17">
    <location>
        <begin position="1"/>
        <end position="14"/>
    </location>
</feature>
<dbReference type="InterPro" id="IPR001930">
    <property type="entry name" value="Peptidase_M1"/>
</dbReference>
<evidence type="ECO:0000259" key="21">
    <source>
        <dbReference type="Pfam" id="PF17900"/>
    </source>
</evidence>
<feature type="domain" description="Peptidase M1 membrane alanine aminopeptidase" evidence="19">
    <location>
        <begin position="358"/>
        <end position="593"/>
    </location>
</feature>
<evidence type="ECO:0008006" key="24">
    <source>
        <dbReference type="Google" id="ProtNLM"/>
    </source>
</evidence>